<dbReference type="AlphaFoldDB" id="A0A9D0Z050"/>
<keyword evidence="2" id="KW-1133">Transmembrane helix</keyword>
<dbReference type="PANTHER" id="PTHR34512">
    <property type="entry name" value="CELL SURFACE PROTEIN"/>
    <property type="match status" value="1"/>
</dbReference>
<name>A0A9D0Z050_9FIRM</name>
<proteinExistence type="predicted"/>
<sequence>MNSNDDRVPRARRRSEPEEAPNEYSAQSPARPRRRRSQAARLREQAEAEYAYEPSDQEDFDEAERRYGRPNARTAQRARTEEAPPRRQTRGYEPDMDEAEEDDYYDDEDDVRARGEKRHVGRWIIVVVVILALLGGATFVGLRHPEWVTPVVQPIIELFVGATPTPAPTPTPTPTPVPEPTATPAPAADAAVVVGFLADPAELEDLNSPVSFQITTSAQTDRVRIVDGNGQVLIEGMEGDYTDTDAGRIWNMMVYFTEPYEGMVEAYPGNVSGWNEAKGAGILIKVGAATPTEPPVTATQAPVTDPIAPQLDPAPVAEAEETTVTHALLVNNEAADAYTNENAINIPDAESYARPGGVLTFRGSGMRQNAAYGTIAPAEQMMEIAWTAETSTAVPEGEGWLLQPLIIQWDGDVRALLPLEEEKAEKASLKEVIYPAGDGNIYFLDLEDGSATRDPLAAGLPLSGSASLYPNGVPLLYVGAGAADTASDQNPGLYLYNLITNTQFGRIGGVNENAYADNAAFYGSVIVDKEAATSFSVAGNGMLNALTMEIGFSPSEGEIELLASPSNAAYLSRAGEEDASVPGGFAAYGQYAYFANAGGVLQCVDLNTLSPVWALNLGVGTTSSPALEADASGNTALYIASLADANGSAHLYRVDAATGEVVWNVTVLGDVIASPLVGAGDIAGTIVFVTYDTDANGTVYALDKQTGDILWELALDAGAVASPVALYGENGEAWVMAADTAGMVYLLNAADGTICDKISLEGGAVGSLVAYDATIVVALDNGSLCAVRIR</sequence>
<feature type="domain" description="Pyrrolo-quinoline quinone repeat" evidence="3">
    <location>
        <begin position="598"/>
        <end position="787"/>
    </location>
</feature>
<dbReference type="InterPro" id="IPR002372">
    <property type="entry name" value="PQQ_rpt_dom"/>
</dbReference>
<dbReference type="PANTHER" id="PTHR34512:SF30">
    <property type="entry name" value="OUTER MEMBRANE PROTEIN ASSEMBLY FACTOR BAMB"/>
    <property type="match status" value="1"/>
</dbReference>
<feature type="region of interest" description="Disordered" evidence="1">
    <location>
        <begin position="1"/>
        <end position="108"/>
    </location>
</feature>
<evidence type="ECO:0000259" key="3">
    <source>
        <dbReference type="Pfam" id="PF13360"/>
    </source>
</evidence>
<feature type="compositionally biased region" description="Acidic residues" evidence="1">
    <location>
        <begin position="94"/>
        <end position="108"/>
    </location>
</feature>
<dbReference type="InterPro" id="IPR018391">
    <property type="entry name" value="PQQ_b-propeller_rpt"/>
</dbReference>
<reference evidence="4" key="2">
    <citation type="journal article" date="2021" name="PeerJ">
        <title>Extensive microbial diversity within the chicken gut microbiome revealed by metagenomics and culture.</title>
        <authorList>
            <person name="Gilroy R."/>
            <person name="Ravi A."/>
            <person name="Getino M."/>
            <person name="Pursley I."/>
            <person name="Horton D.L."/>
            <person name="Alikhan N.F."/>
            <person name="Baker D."/>
            <person name="Gharbi K."/>
            <person name="Hall N."/>
            <person name="Watson M."/>
            <person name="Adriaenssens E.M."/>
            <person name="Foster-Nyarko E."/>
            <person name="Jarju S."/>
            <person name="Secka A."/>
            <person name="Antonio M."/>
            <person name="Oren A."/>
            <person name="Chaudhuri R.R."/>
            <person name="La Ragione R."/>
            <person name="Hildebrand F."/>
            <person name="Pallen M.J."/>
        </authorList>
    </citation>
    <scope>NUCLEOTIDE SEQUENCE</scope>
    <source>
        <strain evidence="4">ChiHile30-977</strain>
    </source>
</reference>
<comment type="caution">
    <text evidence="4">The sequence shown here is derived from an EMBL/GenBank/DDBJ whole genome shotgun (WGS) entry which is preliminary data.</text>
</comment>
<dbReference type="EMBL" id="DVFI01000145">
    <property type="protein sequence ID" value="HIQ63988.1"/>
    <property type="molecule type" value="Genomic_DNA"/>
</dbReference>
<accession>A0A9D0Z050</accession>
<evidence type="ECO:0000313" key="5">
    <source>
        <dbReference type="Proteomes" id="UP000886819"/>
    </source>
</evidence>
<keyword evidence="2" id="KW-0812">Transmembrane</keyword>
<reference evidence="4" key="1">
    <citation type="submission" date="2020-10" db="EMBL/GenBank/DDBJ databases">
        <authorList>
            <person name="Gilroy R."/>
        </authorList>
    </citation>
    <scope>NUCLEOTIDE SEQUENCE</scope>
    <source>
        <strain evidence="4">ChiHile30-977</strain>
    </source>
</reference>
<dbReference type="InterPro" id="IPR011047">
    <property type="entry name" value="Quinoprotein_ADH-like_sf"/>
</dbReference>
<evidence type="ECO:0000256" key="1">
    <source>
        <dbReference type="SAM" id="MobiDB-lite"/>
    </source>
</evidence>
<dbReference type="Proteomes" id="UP000886819">
    <property type="component" value="Unassembled WGS sequence"/>
</dbReference>
<dbReference type="Gene3D" id="2.130.10.10">
    <property type="entry name" value="YVTN repeat-like/Quinoprotein amine dehydrogenase"/>
    <property type="match status" value="1"/>
</dbReference>
<dbReference type="SUPFAM" id="SSF50998">
    <property type="entry name" value="Quinoprotein alcohol dehydrogenase-like"/>
    <property type="match status" value="1"/>
</dbReference>
<feature type="region of interest" description="Disordered" evidence="1">
    <location>
        <begin position="164"/>
        <end position="184"/>
    </location>
</feature>
<dbReference type="SMART" id="SM00564">
    <property type="entry name" value="PQQ"/>
    <property type="match status" value="2"/>
</dbReference>
<feature type="compositionally biased region" description="Pro residues" evidence="1">
    <location>
        <begin position="165"/>
        <end position="183"/>
    </location>
</feature>
<evidence type="ECO:0000256" key="2">
    <source>
        <dbReference type="SAM" id="Phobius"/>
    </source>
</evidence>
<feature type="compositionally biased region" description="Basic and acidic residues" evidence="1">
    <location>
        <begin position="78"/>
        <end position="93"/>
    </location>
</feature>
<evidence type="ECO:0000313" key="4">
    <source>
        <dbReference type="EMBL" id="HIQ63988.1"/>
    </source>
</evidence>
<gene>
    <name evidence="4" type="ORF">IAA66_10490</name>
</gene>
<feature type="compositionally biased region" description="Basic and acidic residues" evidence="1">
    <location>
        <begin position="1"/>
        <end position="17"/>
    </location>
</feature>
<dbReference type="Pfam" id="PF13360">
    <property type="entry name" value="PQQ_2"/>
    <property type="match status" value="1"/>
</dbReference>
<feature type="transmembrane region" description="Helical" evidence="2">
    <location>
        <begin position="123"/>
        <end position="142"/>
    </location>
</feature>
<keyword evidence="2" id="KW-0472">Membrane</keyword>
<protein>
    <submittedName>
        <fullName evidence="4">PQQ-like beta-propeller repeat protein</fullName>
    </submittedName>
</protein>
<dbReference type="InterPro" id="IPR015943">
    <property type="entry name" value="WD40/YVTN_repeat-like_dom_sf"/>
</dbReference>
<organism evidence="4 5">
    <name type="scientific">Candidatus Avichristensenella intestinipullorum</name>
    <dbReference type="NCBI Taxonomy" id="2840693"/>
    <lineage>
        <taxon>Bacteria</taxon>
        <taxon>Bacillati</taxon>
        <taxon>Bacillota</taxon>
        <taxon>Clostridia</taxon>
        <taxon>Candidatus Avichristensenella</taxon>
    </lineage>
</organism>